<evidence type="ECO:0000259" key="4">
    <source>
        <dbReference type="Pfam" id="PF02275"/>
    </source>
</evidence>
<gene>
    <name evidence="5" type="ORF">MRX98_01325</name>
</gene>
<keyword evidence="3" id="KW-0812">Transmembrane</keyword>
<sequence length="388" mass="42309">MDFAARQICNSNSIGGLMYRFQGKQWVAMTGMVVCLLIFTAASAAACTGIQLRAGDGTVVRGRTMEWGSFDMQTRVAVIPRGTTFSSPTPDGGQGLAWKAKYGFAGMEVLGKAVSDGMNEKGLSGGMFYHHGFAEYAEYDAGRTAKYLSPNDVLNYILSSFATLEEVREGLSQVTVVPVVDSDFGIPAPIHMMLSAPGGNSMVVEFKNGKPVFFDNPVGVITNNPTFDWHLTNLRNYGFLSPKPFPNTQWGDLKISPLAGGSGFIGLPGDFTAPSRFVRAAVFTQFARDTNNGPATVLESFRILDNFNVPPAQSEGSDQSTAASLPSATQWTVVMDTGNLTMYYHTMFNRRVRKIDLKKIDFTKGTKRGIPVDKNRAQDIEDLTRELH</sequence>
<proteinExistence type="inferred from homology"/>
<dbReference type="Pfam" id="PF02275">
    <property type="entry name" value="CBAH"/>
    <property type="match status" value="1"/>
</dbReference>
<dbReference type="PANTHER" id="PTHR35527">
    <property type="entry name" value="CHOLOYLGLYCINE HYDROLASE"/>
    <property type="match status" value="1"/>
</dbReference>
<keyword evidence="3" id="KW-1133">Transmembrane helix</keyword>
<keyword evidence="3" id="KW-0472">Membrane</keyword>
<organism evidence="5 6">
    <name type="scientific">Desulfatitalea alkaliphila</name>
    <dbReference type="NCBI Taxonomy" id="2929485"/>
    <lineage>
        <taxon>Bacteria</taxon>
        <taxon>Pseudomonadati</taxon>
        <taxon>Thermodesulfobacteriota</taxon>
        <taxon>Desulfobacteria</taxon>
        <taxon>Desulfobacterales</taxon>
        <taxon>Desulfosarcinaceae</taxon>
        <taxon>Desulfatitalea</taxon>
    </lineage>
</organism>
<dbReference type="EMBL" id="JALJRB010000001">
    <property type="protein sequence ID" value="MCJ8499200.1"/>
    <property type="molecule type" value="Genomic_DNA"/>
</dbReference>
<comment type="caution">
    <text evidence="5">The sequence shown here is derived from an EMBL/GenBank/DDBJ whole genome shotgun (WGS) entry which is preliminary data.</text>
</comment>
<name>A0AA41UH37_9BACT</name>
<dbReference type="CDD" id="cd00542">
    <property type="entry name" value="Ntn_PVA"/>
    <property type="match status" value="1"/>
</dbReference>
<dbReference type="InterPro" id="IPR029055">
    <property type="entry name" value="Ntn_hydrolases_N"/>
</dbReference>
<keyword evidence="2 5" id="KW-0378">Hydrolase</keyword>
<accession>A0AA41UH37</accession>
<comment type="similarity">
    <text evidence="1">Belongs to the peptidase C59 family.</text>
</comment>
<evidence type="ECO:0000313" key="5">
    <source>
        <dbReference type="EMBL" id="MCJ8499200.1"/>
    </source>
</evidence>
<feature type="transmembrane region" description="Helical" evidence="3">
    <location>
        <begin position="26"/>
        <end position="46"/>
    </location>
</feature>
<protein>
    <submittedName>
        <fullName evidence="5">Choloylglycine hydrolase family protein</fullName>
    </submittedName>
</protein>
<reference evidence="5" key="1">
    <citation type="submission" date="2022-04" db="EMBL/GenBank/DDBJ databases">
        <title>Desulfatitalea alkaliphila sp. nov., a novel anaerobic sulfate-reducing bacterium isolated from terrestrial mud volcano, Taman Peninsula, Russia.</title>
        <authorList>
            <person name="Khomyakova M.A."/>
            <person name="Merkel A.Y."/>
            <person name="Slobodkin A.I."/>
        </authorList>
    </citation>
    <scope>NUCLEOTIDE SEQUENCE</scope>
    <source>
        <strain evidence="5">M08but</strain>
    </source>
</reference>
<dbReference type="AlphaFoldDB" id="A0AA41UH37"/>
<dbReference type="InterPro" id="IPR029132">
    <property type="entry name" value="CBAH/NAAA_C"/>
</dbReference>
<dbReference type="Gene3D" id="3.60.60.10">
    <property type="entry name" value="Penicillin V Acylase, Chain A"/>
    <property type="match status" value="1"/>
</dbReference>
<dbReference type="Proteomes" id="UP001165427">
    <property type="component" value="Unassembled WGS sequence"/>
</dbReference>
<keyword evidence="6" id="KW-1185">Reference proteome</keyword>
<dbReference type="PANTHER" id="PTHR35527:SF2">
    <property type="entry name" value="HYDROLASE"/>
    <property type="match status" value="1"/>
</dbReference>
<evidence type="ECO:0000256" key="2">
    <source>
        <dbReference type="ARBA" id="ARBA00022801"/>
    </source>
</evidence>
<evidence type="ECO:0000313" key="6">
    <source>
        <dbReference type="Proteomes" id="UP001165427"/>
    </source>
</evidence>
<evidence type="ECO:0000256" key="3">
    <source>
        <dbReference type="SAM" id="Phobius"/>
    </source>
</evidence>
<dbReference type="GO" id="GO:0016787">
    <property type="term" value="F:hydrolase activity"/>
    <property type="evidence" value="ECO:0007669"/>
    <property type="project" value="UniProtKB-KW"/>
</dbReference>
<dbReference type="InterPro" id="IPR052193">
    <property type="entry name" value="Peptidase_C59"/>
</dbReference>
<evidence type="ECO:0000256" key="1">
    <source>
        <dbReference type="ARBA" id="ARBA00006625"/>
    </source>
</evidence>
<feature type="domain" description="Choloylglycine hydrolase/NAAA C-terminal" evidence="4">
    <location>
        <begin position="47"/>
        <end position="361"/>
    </location>
</feature>
<dbReference type="SUPFAM" id="SSF56235">
    <property type="entry name" value="N-terminal nucleophile aminohydrolases (Ntn hydrolases)"/>
    <property type="match status" value="1"/>
</dbReference>
<dbReference type="RefSeq" id="WP_246902339.1">
    <property type="nucleotide sequence ID" value="NZ_JALJRB010000001.1"/>
</dbReference>